<dbReference type="EMBL" id="CABVHO010000362">
    <property type="protein sequence ID" value="VVN75825.1"/>
    <property type="molecule type" value="Genomic_DNA"/>
</dbReference>
<accession>A0A5E7ABZ9</accession>
<evidence type="ECO:0000313" key="1">
    <source>
        <dbReference type="EMBL" id="VVN75825.1"/>
    </source>
</evidence>
<organism evidence="1 2">
    <name type="scientific">Pseudomonas fluorescens</name>
    <dbReference type="NCBI Taxonomy" id="294"/>
    <lineage>
        <taxon>Bacteria</taxon>
        <taxon>Pseudomonadati</taxon>
        <taxon>Pseudomonadota</taxon>
        <taxon>Gammaproteobacteria</taxon>
        <taxon>Pseudomonadales</taxon>
        <taxon>Pseudomonadaceae</taxon>
        <taxon>Pseudomonas</taxon>
    </lineage>
</organism>
<sequence>MLQFALVNDSHGFEAAVRMLTNATTLGGRGEISGTGVIEQQKRADVFAQVVVGKQRTNREAVADPMGAWAGVDTDDVFHPASPILLCDAMDKA</sequence>
<proteinExistence type="predicted"/>
<evidence type="ECO:0000313" key="2">
    <source>
        <dbReference type="Proteomes" id="UP000326437"/>
    </source>
</evidence>
<dbReference type="AlphaFoldDB" id="A0A5E7ABZ9"/>
<protein>
    <submittedName>
        <fullName evidence="1">Uncharacterized protein</fullName>
    </submittedName>
</protein>
<dbReference type="Proteomes" id="UP000326437">
    <property type="component" value="Unassembled WGS sequence"/>
</dbReference>
<name>A0A5E7ABZ9_PSEFL</name>
<reference evidence="1 2" key="1">
    <citation type="submission" date="2019-09" db="EMBL/GenBank/DDBJ databases">
        <authorList>
            <person name="Chandra G."/>
            <person name="Truman W A."/>
        </authorList>
    </citation>
    <scope>NUCLEOTIDE SEQUENCE [LARGE SCALE GENOMIC DNA]</scope>
    <source>
        <strain evidence="1">PS685</strain>
    </source>
</reference>
<gene>
    <name evidence="1" type="ORF">PS685_05293</name>
</gene>